<dbReference type="Gene3D" id="3.40.50.720">
    <property type="entry name" value="NAD(P)-binding Rossmann-like Domain"/>
    <property type="match status" value="1"/>
</dbReference>
<feature type="binding site" evidence="9">
    <location>
        <position position="148"/>
    </location>
    <ligand>
        <name>Mn(2+)</name>
        <dbReference type="ChEBI" id="CHEBI:29035"/>
    </ligand>
</feature>
<dbReference type="GO" id="GO:0070402">
    <property type="term" value="F:NADPH binding"/>
    <property type="evidence" value="ECO:0007669"/>
    <property type="project" value="InterPro"/>
</dbReference>
<evidence type="ECO:0000256" key="2">
    <source>
        <dbReference type="ARBA" id="ARBA00006825"/>
    </source>
</evidence>
<dbReference type="InterPro" id="IPR036291">
    <property type="entry name" value="NAD(P)-bd_dom_sf"/>
</dbReference>
<feature type="binding site" evidence="9">
    <location>
        <position position="13"/>
    </location>
    <ligand>
        <name>NADPH</name>
        <dbReference type="ChEBI" id="CHEBI:57783"/>
    </ligand>
</feature>
<dbReference type="GO" id="GO:0016853">
    <property type="term" value="F:isomerase activity"/>
    <property type="evidence" value="ECO:0007669"/>
    <property type="project" value="UniProtKB-KW"/>
</dbReference>
<comment type="caution">
    <text evidence="9">Lacks conserved residue(s) required for the propagation of feature annotation.</text>
</comment>
<evidence type="ECO:0000256" key="9">
    <source>
        <dbReference type="HAMAP-Rule" id="MF_00183"/>
    </source>
</evidence>
<keyword evidence="14" id="KW-1185">Reference proteome</keyword>
<comment type="function">
    <text evidence="9">Catalyzes the NADPH-dependent rearrangement and reduction of 1-deoxy-D-xylulose-5-phosphate (DXP) to 2-C-methyl-D-erythritol 4-phosphate (MEP).</text>
</comment>
<evidence type="ECO:0000313" key="14">
    <source>
        <dbReference type="Proteomes" id="UP000317178"/>
    </source>
</evidence>
<dbReference type="InterPro" id="IPR036169">
    <property type="entry name" value="DXPR_C_sf"/>
</dbReference>
<dbReference type="SUPFAM" id="SSF51735">
    <property type="entry name" value="NAD(P)-binding Rossmann-fold domains"/>
    <property type="match status" value="1"/>
</dbReference>
<keyword evidence="6 9" id="KW-0464">Manganese</keyword>
<dbReference type="InterPro" id="IPR013512">
    <property type="entry name" value="DXP_reductoisomerase_N"/>
</dbReference>
<feature type="binding site" evidence="9">
    <location>
        <position position="149"/>
    </location>
    <ligand>
        <name>1-deoxy-D-xylulose 5-phosphate</name>
        <dbReference type="ChEBI" id="CHEBI:57792"/>
    </ligand>
</feature>
<dbReference type="Pfam" id="PF13288">
    <property type="entry name" value="DXPR_C"/>
    <property type="match status" value="1"/>
</dbReference>
<organism evidence="13 14">
    <name type="scientific">Polystyrenella longa</name>
    <dbReference type="NCBI Taxonomy" id="2528007"/>
    <lineage>
        <taxon>Bacteria</taxon>
        <taxon>Pseudomonadati</taxon>
        <taxon>Planctomycetota</taxon>
        <taxon>Planctomycetia</taxon>
        <taxon>Planctomycetales</taxon>
        <taxon>Planctomycetaceae</taxon>
        <taxon>Polystyrenella</taxon>
    </lineage>
</organism>
<accession>A0A518CT47</accession>
<evidence type="ECO:0000313" key="13">
    <source>
        <dbReference type="EMBL" id="QDU82402.1"/>
    </source>
</evidence>
<evidence type="ECO:0000256" key="5">
    <source>
        <dbReference type="ARBA" id="ARBA00023002"/>
    </source>
</evidence>
<feature type="binding site" evidence="9">
    <location>
        <position position="150"/>
    </location>
    <ligand>
        <name>Mn(2+)</name>
        <dbReference type="ChEBI" id="CHEBI:29035"/>
    </ligand>
</feature>
<dbReference type="EMBL" id="CP036281">
    <property type="protein sequence ID" value="QDU82402.1"/>
    <property type="molecule type" value="Genomic_DNA"/>
</dbReference>
<feature type="binding site" evidence="9">
    <location>
        <position position="122"/>
    </location>
    <ligand>
        <name>NADPH</name>
        <dbReference type="ChEBI" id="CHEBI:57783"/>
    </ligand>
</feature>
<dbReference type="PANTHER" id="PTHR30525:SF0">
    <property type="entry name" value="1-DEOXY-D-XYLULOSE 5-PHOSPHATE REDUCTOISOMERASE, CHLOROPLASTIC"/>
    <property type="match status" value="1"/>
</dbReference>
<feature type="binding site" evidence="9">
    <location>
        <position position="124"/>
    </location>
    <ligand>
        <name>NADPH</name>
        <dbReference type="ChEBI" id="CHEBI:57783"/>
    </ligand>
</feature>
<feature type="binding site" evidence="9">
    <location>
        <position position="219"/>
    </location>
    <ligand>
        <name>1-deoxy-D-xylulose 5-phosphate</name>
        <dbReference type="ChEBI" id="CHEBI:57792"/>
    </ligand>
</feature>
<feature type="binding site" evidence="9">
    <location>
        <position position="150"/>
    </location>
    <ligand>
        <name>1-deoxy-D-xylulose 5-phosphate</name>
        <dbReference type="ChEBI" id="CHEBI:57792"/>
    </ligand>
</feature>
<evidence type="ECO:0000259" key="10">
    <source>
        <dbReference type="Pfam" id="PF02670"/>
    </source>
</evidence>
<dbReference type="Pfam" id="PF02670">
    <property type="entry name" value="DXP_reductoisom"/>
    <property type="match status" value="1"/>
</dbReference>
<evidence type="ECO:0000256" key="1">
    <source>
        <dbReference type="ARBA" id="ARBA00005094"/>
    </source>
</evidence>
<feature type="domain" description="1-deoxy-D-xylulose 5-phosphate reductoisomerase C-terminal" evidence="11">
    <location>
        <begin position="144"/>
        <end position="227"/>
    </location>
</feature>
<keyword evidence="13" id="KW-0413">Isomerase</keyword>
<feature type="binding site" evidence="9">
    <location>
        <position position="174"/>
    </location>
    <ligand>
        <name>1-deoxy-D-xylulose 5-phosphate</name>
        <dbReference type="ChEBI" id="CHEBI:57792"/>
    </ligand>
</feature>
<dbReference type="FunFam" id="3.40.50.720:FF:000045">
    <property type="entry name" value="1-deoxy-D-xylulose 5-phosphate reductoisomerase"/>
    <property type="match status" value="1"/>
</dbReference>
<feature type="binding site" evidence="9">
    <location>
        <position position="215"/>
    </location>
    <ligand>
        <name>1-deoxy-D-xylulose 5-phosphate</name>
        <dbReference type="ChEBI" id="CHEBI:57792"/>
    </ligand>
</feature>
<dbReference type="GO" id="GO:0030145">
    <property type="term" value="F:manganese ion binding"/>
    <property type="evidence" value="ECO:0007669"/>
    <property type="project" value="TreeGrafter"/>
</dbReference>
<dbReference type="NCBIfam" id="TIGR00243">
    <property type="entry name" value="Dxr"/>
    <property type="match status" value="1"/>
</dbReference>
<proteinExistence type="inferred from homology"/>
<dbReference type="RefSeq" id="WP_144998562.1">
    <property type="nucleotide sequence ID" value="NZ_CP036281.1"/>
</dbReference>
<dbReference type="InterPro" id="IPR003821">
    <property type="entry name" value="DXP_reductoisomerase"/>
</dbReference>
<dbReference type="HAMAP" id="MF_00183">
    <property type="entry name" value="DXP_reductoisom"/>
    <property type="match status" value="1"/>
</dbReference>
<dbReference type="AlphaFoldDB" id="A0A518CT47"/>
<evidence type="ECO:0000256" key="6">
    <source>
        <dbReference type="ARBA" id="ARBA00023211"/>
    </source>
</evidence>
<feature type="binding site" evidence="9">
    <location>
        <position position="10"/>
    </location>
    <ligand>
        <name>NADPH</name>
        <dbReference type="ChEBI" id="CHEBI:57783"/>
    </ligand>
</feature>
<sequence>MTEIALLGSTGSIGTSTLEVLRQHSDRLQLRGIAAHRSWQQLAQQTQEFQPAIAVVGDETLRTEIDRTAFHPETEIRFGQEGIESLAADSEVDTVVSAIVGAAGLGGTWAAVEAGKRVAIANKETLVVAGPIVKALAEKTGAILLPVDSEHSALFQCLQAGRREELKRIILTASGGPFRGWKKDQLREVTPEMALDHPTWNMGPKITIDSATLMNKALEIIEAKWLFDLADSEIEVMIHPQSIVHSFVEFNDNSVLAQLSPPDMKLPIQYALTWPERWEGAAQAMDWTQMFSLEFHPPDHDAFPALQLGLETASRGGTAGAVLNAANEAAVQRFLDGSLRFDQIVLAIQDILKAHHFDPSPDLHELKKWDRWAREEMKKWN</sequence>
<comment type="cofactor">
    <cofactor evidence="9">
        <name>Mg(2+)</name>
        <dbReference type="ChEBI" id="CHEBI:18420"/>
    </cofactor>
    <cofactor evidence="9">
        <name>Mn(2+)</name>
        <dbReference type="ChEBI" id="CHEBI:29035"/>
    </cofactor>
</comment>
<evidence type="ECO:0000256" key="8">
    <source>
        <dbReference type="ARBA" id="ARBA00048543"/>
    </source>
</evidence>
<feature type="binding site" evidence="9">
    <location>
        <position position="37"/>
    </location>
    <ligand>
        <name>NADPH</name>
        <dbReference type="ChEBI" id="CHEBI:57783"/>
    </ligand>
</feature>
<evidence type="ECO:0000259" key="11">
    <source>
        <dbReference type="Pfam" id="PF08436"/>
    </source>
</evidence>
<dbReference type="EC" id="1.1.1.267" evidence="9"/>
<comment type="similarity">
    <text evidence="2 9">Belongs to the DXR family.</text>
</comment>
<protein>
    <recommendedName>
        <fullName evidence="9">1-deoxy-D-xylulose 5-phosphate reductoisomerase</fullName>
        <shortName evidence="9">DXP reductoisomerase</shortName>
        <ecNumber evidence="9">1.1.1.267</ecNumber>
    </recommendedName>
    <alternativeName>
        <fullName evidence="9">1-deoxyxylulose-5-phosphate reductoisomerase</fullName>
    </alternativeName>
    <alternativeName>
        <fullName evidence="9">2-C-methyl-D-erythritol 4-phosphate synthase</fullName>
    </alternativeName>
</protein>
<feature type="domain" description="DXP reductoisomerase C-terminal" evidence="12">
    <location>
        <begin position="259"/>
        <end position="375"/>
    </location>
</feature>
<name>A0A518CT47_9PLAN</name>
<feature type="binding site" evidence="9">
    <location>
        <position position="219"/>
    </location>
    <ligand>
        <name>Mn(2+)</name>
        <dbReference type="ChEBI" id="CHEBI:29035"/>
    </ligand>
</feature>
<evidence type="ECO:0000256" key="3">
    <source>
        <dbReference type="ARBA" id="ARBA00022723"/>
    </source>
</evidence>
<feature type="binding site" evidence="9">
    <location>
        <position position="216"/>
    </location>
    <ligand>
        <name>1-deoxy-D-xylulose 5-phosphate</name>
        <dbReference type="ChEBI" id="CHEBI:57792"/>
    </ligand>
</feature>
<keyword evidence="7 9" id="KW-0414">Isoprene biosynthesis</keyword>
<dbReference type="Gene3D" id="1.10.1740.10">
    <property type="match status" value="1"/>
</dbReference>
<dbReference type="GO" id="GO:0051484">
    <property type="term" value="P:isopentenyl diphosphate biosynthetic process, methylerythritol 4-phosphate pathway involved in terpenoid biosynthetic process"/>
    <property type="evidence" value="ECO:0007669"/>
    <property type="project" value="UniProtKB-ARBA"/>
</dbReference>
<keyword evidence="5 9" id="KW-0560">Oxidoreductase</keyword>
<dbReference type="GO" id="GO:0030604">
    <property type="term" value="F:1-deoxy-D-xylulose-5-phosphate reductoisomerase activity"/>
    <property type="evidence" value="ECO:0007669"/>
    <property type="project" value="UniProtKB-UniRule"/>
</dbReference>
<keyword evidence="4 9" id="KW-0521">NADP</keyword>
<dbReference type="PANTHER" id="PTHR30525">
    <property type="entry name" value="1-DEOXY-D-XYLULOSE 5-PHOSPHATE REDUCTOISOMERASE"/>
    <property type="match status" value="1"/>
</dbReference>
<feature type="binding site" evidence="9">
    <location>
        <position position="12"/>
    </location>
    <ligand>
        <name>NADPH</name>
        <dbReference type="ChEBI" id="CHEBI:57783"/>
    </ligand>
</feature>
<feature type="binding site" evidence="9">
    <location>
        <position position="210"/>
    </location>
    <ligand>
        <name>1-deoxy-D-xylulose 5-phosphate</name>
        <dbReference type="ChEBI" id="CHEBI:57792"/>
    </ligand>
</feature>
<feature type="binding site" evidence="9">
    <location>
        <position position="203"/>
    </location>
    <ligand>
        <name>NADPH</name>
        <dbReference type="ChEBI" id="CHEBI:57783"/>
    </ligand>
</feature>
<dbReference type="Pfam" id="PF08436">
    <property type="entry name" value="DXP_redisom_C"/>
    <property type="match status" value="1"/>
</dbReference>
<evidence type="ECO:0000256" key="7">
    <source>
        <dbReference type="ARBA" id="ARBA00023229"/>
    </source>
</evidence>
<gene>
    <name evidence="9 13" type="primary">dxr</name>
    <name evidence="13" type="ORF">Pla110_41570</name>
</gene>
<comment type="pathway">
    <text evidence="1 9">Isoprenoid biosynthesis; isopentenyl diphosphate biosynthesis via DXP pathway; isopentenyl diphosphate from 1-deoxy-D-xylulose 5-phosphate: step 1/6.</text>
</comment>
<feature type="binding site" evidence="9">
    <location>
        <position position="123"/>
    </location>
    <ligand>
        <name>1-deoxy-D-xylulose 5-phosphate</name>
        <dbReference type="ChEBI" id="CHEBI:57792"/>
    </ligand>
</feature>
<feature type="binding site" evidence="9">
    <location>
        <position position="11"/>
    </location>
    <ligand>
        <name>NADPH</name>
        <dbReference type="ChEBI" id="CHEBI:57783"/>
    </ligand>
</feature>
<evidence type="ECO:0000259" key="12">
    <source>
        <dbReference type="Pfam" id="PF13288"/>
    </source>
</evidence>
<dbReference type="InterPro" id="IPR013644">
    <property type="entry name" value="DXP_reductoisomerase_C"/>
</dbReference>
<reference evidence="13 14" key="1">
    <citation type="submission" date="2019-02" db="EMBL/GenBank/DDBJ databases">
        <title>Deep-cultivation of Planctomycetes and their phenomic and genomic characterization uncovers novel biology.</title>
        <authorList>
            <person name="Wiegand S."/>
            <person name="Jogler M."/>
            <person name="Boedeker C."/>
            <person name="Pinto D."/>
            <person name="Vollmers J."/>
            <person name="Rivas-Marin E."/>
            <person name="Kohn T."/>
            <person name="Peeters S.H."/>
            <person name="Heuer A."/>
            <person name="Rast P."/>
            <person name="Oberbeckmann S."/>
            <person name="Bunk B."/>
            <person name="Jeske O."/>
            <person name="Meyerdierks A."/>
            <person name="Storesund J.E."/>
            <person name="Kallscheuer N."/>
            <person name="Luecker S."/>
            <person name="Lage O.M."/>
            <person name="Pohl T."/>
            <person name="Merkel B.J."/>
            <person name="Hornburger P."/>
            <person name="Mueller R.-W."/>
            <person name="Bruemmer F."/>
            <person name="Labrenz M."/>
            <person name="Spormann A.M."/>
            <person name="Op den Camp H."/>
            <person name="Overmann J."/>
            <person name="Amann R."/>
            <person name="Jetten M.S.M."/>
            <person name="Mascher T."/>
            <person name="Medema M.H."/>
            <person name="Devos D.P."/>
            <person name="Kaster A.-K."/>
            <person name="Ovreas L."/>
            <person name="Rohde M."/>
            <person name="Galperin M.Y."/>
            <person name="Jogler C."/>
        </authorList>
    </citation>
    <scope>NUCLEOTIDE SEQUENCE [LARGE SCALE GENOMIC DNA]</scope>
    <source>
        <strain evidence="13 14">Pla110</strain>
    </source>
</reference>
<keyword evidence="3 9" id="KW-0479">Metal-binding</keyword>
<keyword evidence="9" id="KW-0460">Magnesium</keyword>
<dbReference type="SUPFAM" id="SSF55347">
    <property type="entry name" value="Glyceraldehyde-3-phosphate dehydrogenase-like, C-terminal domain"/>
    <property type="match status" value="1"/>
</dbReference>
<dbReference type="SUPFAM" id="SSF69055">
    <property type="entry name" value="1-deoxy-D-xylulose-5-phosphate reductoisomerase, C-terminal domain"/>
    <property type="match status" value="1"/>
</dbReference>
<evidence type="ECO:0000256" key="4">
    <source>
        <dbReference type="ARBA" id="ARBA00022857"/>
    </source>
</evidence>
<dbReference type="Proteomes" id="UP000317178">
    <property type="component" value="Chromosome"/>
</dbReference>
<comment type="catalytic activity">
    <reaction evidence="8">
        <text>2-C-methyl-D-erythritol 4-phosphate + NADP(+) = 1-deoxy-D-xylulose 5-phosphate + NADPH + H(+)</text>
        <dbReference type="Rhea" id="RHEA:13717"/>
        <dbReference type="ChEBI" id="CHEBI:15378"/>
        <dbReference type="ChEBI" id="CHEBI:57783"/>
        <dbReference type="ChEBI" id="CHEBI:57792"/>
        <dbReference type="ChEBI" id="CHEBI:58262"/>
        <dbReference type="ChEBI" id="CHEBI:58349"/>
        <dbReference type="EC" id="1.1.1.267"/>
    </reaction>
    <physiologicalReaction direction="right-to-left" evidence="8">
        <dbReference type="Rhea" id="RHEA:13719"/>
    </physiologicalReaction>
</comment>
<dbReference type="UniPathway" id="UPA00056">
    <property type="reaction ID" value="UER00092"/>
</dbReference>
<feature type="binding site" evidence="9">
    <location>
        <position position="197"/>
    </location>
    <ligand>
        <name>1-deoxy-D-xylulose 5-phosphate</name>
        <dbReference type="ChEBI" id="CHEBI:57792"/>
    </ligand>
</feature>
<dbReference type="InterPro" id="IPR026877">
    <property type="entry name" value="DXPR_C"/>
</dbReference>
<feature type="domain" description="1-deoxy-D-xylulose 5-phosphate reductoisomerase N-terminal" evidence="10">
    <location>
        <begin position="4"/>
        <end position="130"/>
    </location>
</feature>
<dbReference type="KEGG" id="plon:Pla110_41570"/>
<dbReference type="OrthoDB" id="9806546at2"/>
<dbReference type="PIRSF" id="PIRSF006205">
    <property type="entry name" value="Dxp_reductismrs"/>
    <property type="match status" value="1"/>
</dbReference>